<keyword evidence="3" id="KW-0862">Zinc</keyword>
<accession>V4AB75</accession>
<feature type="domain" description="DBF4-type" evidence="5">
    <location>
        <begin position="239"/>
        <end position="288"/>
    </location>
</feature>
<evidence type="ECO:0000313" key="7">
    <source>
        <dbReference type="Proteomes" id="UP000030746"/>
    </source>
</evidence>
<dbReference type="InterPro" id="IPR006572">
    <property type="entry name" value="Znf_DBF"/>
</dbReference>
<dbReference type="KEGG" id="lgi:LOTGIDRAFT_157428"/>
<dbReference type="SMART" id="SM00586">
    <property type="entry name" value="ZnF_DBF"/>
    <property type="match status" value="1"/>
</dbReference>
<dbReference type="GO" id="GO:0031431">
    <property type="term" value="C:Dbf4-dependent protein kinase complex"/>
    <property type="evidence" value="ECO:0007669"/>
    <property type="project" value="TreeGrafter"/>
</dbReference>
<gene>
    <name evidence="6" type="ORF">LOTGIDRAFT_157428</name>
</gene>
<dbReference type="PANTHER" id="PTHR15375">
    <property type="entry name" value="ACTIVATOR OF S-PHASE KINASE-RELATED"/>
    <property type="match status" value="1"/>
</dbReference>
<feature type="compositionally biased region" description="Basic and acidic residues" evidence="4">
    <location>
        <begin position="588"/>
        <end position="601"/>
    </location>
</feature>
<dbReference type="EMBL" id="KB200521">
    <property type="protein sequence ID" value="ESP01254.1"/>
    <property type="molecule type" value="Genomic_DNA"/>
</dbReference>
<dbReference type="GO" id="GO:0043539">
    <property type="term" value="F:protein serine/threonine kinase activator activity"/>
    <property type="evidence" value="ECO:0007669"/>
    <property type="project" value="TreeGrafter"/>
</dbReference>
<keyword evidence="1" id="KW-0479">Metal-binding</keyword>
<feature type="region of interest" description="Disordered" evidence="4">
    <location>
        <begin position="588"/>
        <end position="610"/>
    </location>
</feature>
<dbReference type="GO" id="GO:0008270">
    <property type="term" value="F:zinc ion binding"/>
    <property type="evidence" value="ECO:0007669"/>
    <property type="project" value="UniProtKB-KW"/>
</dbReference>
<dbReference type="InterPro" id="IPR038545">
    <property type="entry name" value="Znf_DBF_sf"/>
</dbReference>
<dbReference type="RefSeq" id="XP_009047888.1">
    <property type="nucleotide sequence ID" value="XM_009049640.1"/>
</dbReference>
<dbReference type="Gene3D" id="6.10.250.3410">
    <property type="entry name" value="DBF zinc finger"/>
    <property type="match status" value="1"/>
</dbReference>
<evidence type="ECO:0000256" key="1">
    <source>
        <dbReference type="ARBA" id="ARBA00022723"/>
    </source>
</evidence>
<dbReference type="GeneID" id="20237362"/>
<sequence>METGDGIVRRKLNFNDKSFALKSFYVDIRSVSVRNRVTKYIHDLGGRVETFLSKDIHVFVTDTKPTKRQNRVLQLNNQSINDGSSYAEYSSTGGGCLPLSRGKALLLKARGNGTSDNSSAIDRGLSSNVMIQKATDLGLKIDHAHVFLKKCKLLSGSVKVNKCKSDTLVDIVPLKWDNESFVIKIEDESNLYKPLHKQFDKLPMVYVDNGGGSPFDGPVVLERPESVKSIKAAKSTKFYTAKGGYCEMCDYYFKGSLREHLLSEKHKSFVSDESNFTGVENVVNKLPNLSKFLTKFCLSMPTLPNEKHVESEETVYEHPPDLCSFEDINKNKNLEKTSSEILADVNKPCDVEDISMGHTEKDFTSSDTIIYEYQERLKGGNSIERENQTNVDNVQYAVVSTLHRPMFSDDSVPDSQTDVLKNMINNWSLKDDGSEVKSTMLCSTPNVLDPPLARVVPGLPKPVGVAPIYSDSEPDIGMSFSTPTADNRSLLGDIMSSLKNMNEPIILDRNVEEASKDDRLKPVKRKHSDVEEDCVYYSEKTDETNLKIKLCKLTPASQKTNLKMFWKVRKTGDCRLVFSAEKLKKPLRDCNSDNTNRDNPSRKRQRTLQF</sequence>
<evidence type="ECO:0000256" key="3">
    <source>
        <dbReference type="ARBA" id="ARBA00022833"/>
    </source>
</evidence>
<dbReference type="Pfam" id="PF07535">
    <property type="entry name" value="zf-DBF"/>
    <property type="match status" value="1"/>
</dbReference>
<protein>
    <recommendedName>
        <fullName evidence="5">DBF4-type domain-containing protein</fullName>
    </recommendedName>
</protein>
<evidence type="ECO:0000313" key="6">
    <source>
        <dbReference type="EMBL" id="ESP01254.1"/>
    </source>
</evidence>
<dbReference type="GO" id="GO:0010571">
    <property type="term" value="P:positive regulation of nuclear cell cycle DNA replication"/>
    <property type="evidence" value="ECO:0007669"/>
    <property type="project" value="TreeGrafter"/>
</dbReference>
<reference evidence="6 7" key="1">
    <citation type="journal article" date="2013" name="Nature">
        <title>Insights into bilaterian evolution from three spiralian genomes.</title>
        <authorList>
            <person name="Simakov O."/>
            <person name="Marletaz F."/>
            <person name="Cho S.J."/>
            <person name="Edsinger-Gonzales E."/>
            <person name="Havlak P."/>
            <person name="Hellsten U."/>
            <person name="Kuo D.H."/>
            <person name="Larsson T."/>
            <person name="Lv J."/>
            <person name="Arendt D."/>
            <person name="Savage R."/>
            <person name="Osoegawa K."/>
            <person name="de Jong P."/>
            <person name="Grimwood J."/>
            <person name="Chapman J.A."/>
            <person name="Shapiro H."/>
            <person name="Aerts A."/>
            <person name="Otillar R.P."/>
            <person name="Terry A.Y."/>
            <person name="Boore J.L."/>
            <person name="Grigoriev I.V."/>
            <person name="Lindberg D.R."/>
            <person name="Seaver E.C."/>
            <person name="Weisblat D.A."/>
            <person name="Putnam N.H."/>
            <person name="Rokhsar D.S."/>
        </authorList>
    </citation>
    <scope>NUCLEOTIDE SEQUENCE [LARGE SCALE GENOMIC DNA]</scope>
</reference>
<dbReference type="Proteomes" id="UP000030746">
    <property type="component" value="Unassembled WGS sequence"/>
</dbReference>
<dbReference type="HOGENOM" id="CLU_447820_0_0_1"/>
<name>V4AB75_LOTGI</name>
<dbReference type="STRING" id="225164.V4AB75"/>
<dbReference type="GO" id="GO:1901987">
    <property type="term" value="P:regulation of cell cycle phase transition"/>
    <property type="evidence" value="ECO:0007669"/>
    <property type="project" value="TreeGrafter"/>
</dbReference>
<dbReference type="OrthoDB" id="21380at2759"/>
<dbReference type="InterPro" id="IPR051590">
    <property type="entry name" value="Replication_Regulatory_Kinase"/>
</dbReference>
<keyword evidence="7" id="KW-1185">Reference proteome</keyword>
<keyword evidence="2" id="KW-0863">Zinc-finger</keyword>
<evidence type="ECO:0000256" key="4">
    <source>
        <dbReference type="SAM" id="MobiDB-lite"/>
    </source>
</evidence>
<evidence type="ECO:0000259" key="5">
    <source>
        <dbReference type="SMART" id="SM00586"/>
    </source>
</evidence>
<dbReference type="PANTHER" id="PTHR15375:SF26">
    <property type="entry name" value="PROTEIN CHIFFON"/>
    <property type="match status" value="1"/>
</dbReference>
<dbReference type="CTD" id="20237362"/>
<evidence type="ECO:0000256" key="2">
    <source>
        <dbReference type="ARBA" id="ARBA00022771"/>
    </source>
</evidence>
<dbReference type="OMA" id="MGLKIEH"/>
<organism evidence="6 7">
    <name type="scientific">Lottia gigantea</name>
    <name type="common">Giant owl limpet</name>
    <dbReference type="NCBI Taxonomy" id="225164"/>
    <lineage>
        <taxon>Eukaryota</taxon>
        <taxon>Metazoa</taxon>
        <taxon>Spiralia</taxon>
        <taxon>Lophotrochozoa</taxon>
        <taxon>Mollusca</taxon>
        <taxon>Gastropoda</taxon>
        <taxon>Patellogastropoda</taxon>
        <taxon>Lottioidea</taxon>
        <taxon>Lottiidae</taxon>
        <taxon>Lottia</taxon>
    </lineage>
</organism>
<dbReference type="AlphaFoldDB" id="V4AB75"/>
<proteinExistence type="predicted"/>
<dbReference type="GO" id="GO:0003676">
    <property type="term" value="F:nucleic acid binding"/>
    <property type="evidence" value="ECO:0007669"/>
    <property type="project" value="InterPro"/>
</dbReference>